<reference evidence="2 3" key="1">
    <citation type="submission" date="2023-07" db="EMBL/GenBank/DDBJ databases">
        <title>The novel representative of Negativicutes class, Anaeroselena agilis gen. nov. sp. nov.</title>
        <authorList>
            <person name="Prokofeva M.I."/>
            <person name="Elcheninov A.G."/>
            <person name="Klyukina A."/>
            <person name="Kublanov I.V."/>
            <person name="Frolov E.N."/>
            <person name="Podosokorskaya O.A."/>
        </authorList>
    </citation>
    <scope>NUCLEOTIDE SEQUENCE [LARGE SCALE GENOMIC DNA]</scope>
    <source>
        <strain evidence="2 3">4137-cl</strain>
    </source>
</reference>
<dbReference type="PROSITE" id="PS50157">
    <property type="entry name" value="ZINC_FINGER_C2H2_2"/>
    <property type="match status" value="1"/>
</dbReference>
<keyword evidence="3" id="KW-1185">Reference proteome</keyword>
<organism evidence="2 3">
    <name type="scientific">Anaeroselena agilis</name>
    <dbReference type="NCBI Taxonomy" id="3063788"/>
    <lineage>
        <taxon>Bacteria</taxon>
        <taxon>Bacillati</taxon>
        <taxon>Bacillota</taxon>
        <taxon>Negativicutes</taxon>
        <taxon>Acetonemataceae</taxon>
        <taxon>Anaeroselena</taxon>
    </lineage>
</organism>
<name>A0ABU3NZI5_9FIRM</name>
<dbReference type="InterPro" id="IPR013087">
    <property type="entry name" value="Znf_C2H2_type"/>
</dbReference>
<comment type="caution">
    <text evidence="2">The sequence shown here is derived from an EMBL/GenBank/DDBJ whole genome shotgun (WGS) entry which is preliminary data.</text>
</comment>
<dbReference type="InterPro" id="IPR036236">
    <property type="entry name" value="Znf_C2H2_sf"/>
</dbReference>
<accession>A0ABU3NZI5</accession>
<dbReference type="SUPFAM" id="SSF57667">
    <property type="entry name" value="beta-beta-alpha zinc fingers"/>
    <property type="match status" value="1"/>
</dbReference>
<dbReference type="Proteomes" id="UP001254848">
    <property type="component" value="Unassembled WGS sequence"/>
</dbReference>
<protein>
    <submittedName>
        <fullName evidence="2">C2H2-type zinc finger protein</fullName>
    </submittedName>
</protein>
<evidence type="ECO:0000313" key="2">
    <source>
        <dbReference type="EMBL" id="MDT8902221.1"/>
    </source>
</evidence>
<evidence type="ECO:0000313" key="3">
    <source>
        <dbReference type="Proteomes" id="UP001254848"/>
    </source>
</evidence>
<evidence type="ECO:0000259" key="1">
    <source>
        <dbReference type="PROSITE" id="PS50157"/>
    </source>
</evidence>
<sequence length="80" mass="8975">MLTKTSYSCEICGKTFKDAAKCEQHEKDHPQPYAVKPLKVTAGKIYPDNLHVSFRDGDGRESVARYAFREIVQIDAQGEG</sequence>
<proteinExistence type="predicted"/>
<feature type="domain" description="C2H2-type" evidence="1">
    <location>
        <begin position="7"/>
        <end position="34"/>
    </location>
</feature>
<dbReference type="RefSeq" id="WP_413780707.1">
    <property type="nucleotide sequence ID" value="NZ_JAUOZS010000001.1"/>
</dbReference>
<dbReference type="Gene3D" id="3.30.160.60">
    <property type="entry name" value="Classic Zinc Finger"/>
    <property type="match status" value="1"/>
</dbReference>
<dbReference type="SMART" id="SM00355">
    <property type="entry name" value="ZnF_C2H2"/>
    <property type="match status" value="1"/>
</dbReference>
<gene>
    <name evidence="2" type="ORF">Q4T40_13270</name>
</gene>
<dbReference type="EMBL" id="JAUOZS010000001">
    <property type="protein sequence ID" value="MDT8902221.1"/>
    <property type="molecule type" value="Genomic_DNA"/>
</dbReference>
<dbReference type="PROSITE" id="PS00028">
    <property type="entry name" value="ZINC_FINGER_C2H2_1"/>
    <property type="match status" value="1"/>
</dbReference>